<dbReference type="RefSeq" id="WP_369456123.1">
    <property type="nucleotide sequence ID" value="NZ_JBGCUO010000002.1"/>
</dbReference>
<keyword evidence="1" id="KW-0802">TPR repeat</keyword>
<comment type="caution">
    <text evidence="3">The sequence shown here is derived from an EMBL/GenBank/DDBJ whole genome shotgun (WGS) entry which is preliminary data.</text>
</comment>
<reference evidence="3 4" key="1">
    <citation type="submission" date="2024-07" db="EMBL/GenBank/DDBJ databases">
        <authorList>
            <person name="Ren Q."/>
        </authorList>
    </citation>
    <scope>NUCLEOTIDE SEQUENCE [LARGE SCALE GENOMIC DNA]</scope>
    <source>
        <strain evidence="3 4">REN37</strain>
    </source>
</reference>
<feature type="signal peptide" evidence="2">
    <location>
        <begin position="1"/>
        <end position="20"/>
    </location>
</feature>
<keyword evidence="4" id="KW-1185">Reference proteome</keyword>
<sequence length="451" mass="48573">MRRTACVLISALALSGCATSSLFKPYPSQAQQWRSATLSSQQAQELVATLEKKTDSKDGLLYLQEQGRVAQIGGLVDSSQQAFERAIDLYLAQDDKALISAGALAGGLSTTLSNDNAMAYSGYEYERIALHGFQALNFWQHGDLSGAAVEFRRLTQEQRNAEVRNDKRIAKAEAEAEKEGSPSANDLDSQLGGLNSAASSVRNSIQNAYFYYLAGVFREGTGQFNDATVDFKKAYEIMPRHPLLEADIRRLTARQTGRYRAASGSGQVVIAYEQGYIPARQQISLPIPTVHGYFAVAFPTYAGNAPEPRPLQISGAGHATTAVIARFDGLAARALKEQVPGMLLRQTLRAKAKYETQKLANDKGGVFAGLATQIYNLVSEQADLRSWLTLPANAQVARLELPAGTQALTLAGMGSSTSVDVPVTAGGTTLVRVIDTGALHVTVLPTLENRR</sequence>
<evidence type="ECO:0000256" key="2">
    <source>
        <dbReference type="SAM" id="SignalP"/>
    </source>
</evidence>
<gene>
    <name evidence="3" type="ORF">AB5I84_11880</name>
</gene>
<dbReference type="PROSITE" id="PS50005">
    <property type="entry name" value="TPR"/>
    <property type="match status" value="1"/>
</dbReference>
<evidence type="ECO:0000313" key="3">
    <source>
        <dbReference type="EMBL" id="MEY1662851.1"/>
    </source>
</evidence>
<feature type="chain" id="PRO_5046829577" evidence="2">
    <location>
        <begin position="21"/>
        <end position="451"/>
    </location>
</feature>
<protein>
    <submittedName>
        <fullName evidence="3">COG3014 family protein</fullName>
    </submittedName>
</protein>
<dbReference type="InterPro" id="IPR011990">
    <property type="entry name" value="TPR-like_helical_dom_sf"/>
</dbReference>
<evidence type="ECO:0000256" key="1">
    <source>
        <dbReference type="PROSITE-ProRule" id="PRU00339"/>
    </source>
</evidence>
<proteinExistence type="predicted"/>
<accession>A0ABV4AM59</accession>
<name>A0ABV4AM59_9GAMM</name>
<dbReference type="SUPFAM" id="SSF48452">
    <property type="entry name" value="TPR-like"/>
    <property type="match status" value="1"/>
</dbReference>
<dbReference type="InterPro" id="IPR019734">
    <property type="entry name" value="TPR_rpt"/>
</dbReference>
<organism evidence="3 4">
    <name type="scientific">Isoalcanivorax beigongshangi</name>
    <dbReference type="NCBI Taxonomy" id="3238810"/>
    <lineage>
        <taxon>Bacteria</taxon>
        <taxon>Pseudomonadati</taxon>
        <taxon>Pseudomonadota</taxon>
        <taxon>Gammaproteobacteria</taxon>
        <taxon>Oceanospirillales</taxon>
        <taxon>Alcanivoracaceae</taxon>
        <taxon>Isoalcanivorax</taxon>
    </lineage>
</organism>
<dbReference type="PROSITE" id="PS51257">
    <property type="entry name" value="PROKAR_LIPOPROTEIN"/>
    <property type="match status" value="1"/>
</dbReference>
<dbReference type="Gene3D" id="1.25.40.10">
    <property type="entry name" value="Tetratricopeptide repeat domain"/>
    <property type="match status" value="1"/>
</dbReference>
<evidence type="ECO:0000313" key="4">
    <source>
        <dbReference type="Proteomes" id="UP001562065"/>
    </source>
</evidence>
<dbReference type="EMBL" id="JBGCUO010000002">
    <property type="protein sequence ID" value="MEY1662851.1"/>
    <property type="molecule type" value="Genomic_DNA"/>
</dbReference>
<keyword evidence="2" id="KW-0732">Signal</keyword>
<dbReference type="Proteomes" id="UP001562065">
    <property type="component" value="Unassembled WGS sequence"/>
</dbReference>
<feature type="repeat" description="TPR" evidence="1">
    <location>
        <begin position="208"/>
        <end position="241"/>
    </location>
</feature>